<protein>
    <submittedName>
        <fullName evidence="1">Uncharacterized protein</fullName>
    </submittedName>
</protein>
<reference evidence="1 2" key="1">
    <citation type="submission" date="2024-04" db="EMBL/GenBank/DDBJ databases">
        <title>Symmetric and asymmetric DNA N6-adenine methylation regulates different biological responses in Mucorales.</title>
        <authorList>
            <consortium name="Lawrence Berkeley National Laboratory"/>
            <person name="Lax C."/>
            <person name="Mondo S.J."/>
            <person name="Osorio-Concepcion M."/>
            <person name="Muszewska A."/>
            <person name="Corrochano-Luque M."/>
            <person name="Gutierrez G."/>
            <person name="Riley R."/>
            <person name="Lipzen A."/>
            <person name="Guo J."/>
            <person name="Hundley H."/>
            <person name="Amirebrahimi M."/>
            <person name="Ng V."/>
            <person name="Lorenzo-Gutierrez D."/>
            <person name="Binder U."/>
            <person name="Yang J."/>
            <person name="Song Y."/>
            <person name="Canovas D."/>
            <person name="Navarro E."/>
            <person name="Freitag M."/>
            <person name="Gabaldon T."/>
            <person name="Grigoriev I.V."/>
            <person name="Corrochano L.M."/>
            <person name="Nicolas F.E."/>
            <person name="Garre V."/>
        </authorList>
    </citation>
    <scope>NUCLEOTIDE SEQUENCE [LARGE SCALE GENOMIC DNA]</scope>
    <source>
        <strain evidence="1 2">L51</strain>
    </source>
</reference>
<dbReference type="Proteomes" id="UP001448207">
    <property type="component" value="Unassembled WGS sequence"/>
</dbReference>
<accession>A0ABR3BIR2</accession>
<gene>
    <name evidence="1" type="ORF">J3Q64DRAFT_1717507</name>
</gene>
<proteinExistence type="predicted"/>
<evidence type="ECO:0000313" key="2">
    <source>
        <dbReference type="Proteomes" id="UP001448207"/>
    </source>
</evidence>
<organism evidence="1 2">
    <name type="scientific">Phycomyces blakesleeanus</name>
    <dbReference type="NCBI Taxonomy" id="4837"/>
    <lineage>
        <taxon>Eukaryota</taxon>
        <taxon>Fungi</taxon>
        <taxon>Fungi incertae sedis</taxon>
        <taxon>Mucoromycota</taxon>
        <taxon>Mucoromycotina</taxon>
        <taxon>Mucoromycetes</taxon>
        <taxon>Mucorales</taxon>
        <taxon>Phycomycetaceae</taxon>
        <taxon>Phycomyces</taxon>
    </lineage>
</organism>
<dbReference type="EMBL" id="JBCLYO010000001">
    <property type="protein sequence ID" value="KAL0098282.1"/>
    <property type="molecule type" value="Genomic_DNA"/>
</dbReference>
<keyword evidence="2" id="KW-1185">Reference proteome</keyword>
<name>A0ABR3BIR2_PHYBL</name>
<evidence type="ECO:0000313" key="1">
    <source>
        <dbReference type="EMBL" id="KAL0098282.1"/>
    </source>
</evidence>
<sequence>MVGSSFFLCMENDSIANARTIIDFVVLQLKKKWILEGEEVENLGSEFAGAVEPWALVFVSNLEHIEYVVNEKMAQVPHGDGQNIWNERKYLDAIRLCHVENIHELRAILSGFHLHALASESHNKSPNLLEWIESEKDGQPPCVMVVMDLLDLQLSSDLAQSGTKDQGTATVTGEVYLPETSGQMNADPKRYLQIKLAGLSHTLAALEESRHYLNGYYRQRWETNLGFSDYRETDLLVTSKDSTGVLEDDEQTDLTSEEKIGWKNIHRVLLYYIEQVI</sequence>
<comment type="caution">
    <text evidence="1">The sequence shown here is derived from an EMBL/GenBank/DDBJ whole genome shotgun (WGS) entry which is preliminary data.</text>
</comment>